<evidence type="ECO:0008006" key="3">
    <source>
        <dbReference type="Google" id="ProtNLM"/>
    </source>
</evidence>
<dbReference type="InterPro" id="IPR027417">
    <property type="entry name" value="P-loop_NTPase"/>
</dbReference>
<protein>
    <recommendedName>
        <fullName evidence="3">ATP-dependent DNA helicase</fullName>
    </recommendedName>
</protein>
<dbReference type="InParanoid" id="A0A2H3E903"/>
<dbReference type="OrthoDB" id="432234at2759"/>
<dbReference type="SUPFAM" id="SSF52540">
    <property type="entry name" value="P-loop containing nucleoside triphosphate hydrolases"/>
    <property type="match status" value="1"/>
</dbReference>
<dbReference type="Pfam" id="PF13245">
    <property type="entry name" value="AAA_19"/>
    <property type="match status" value="1"/>
</dbReference>
<feature type="non-terminal residue" evidence="1">
    <location>
        <position position="1"/>
    </location>
</feature>
<gene>
    <name evidence="1" type="ORF">ARMGADRAFT_882887</name>
</gene>
<name>A0A2H3E903_ARMGA</name>
<evidence type="ECO:0000313" key="2">
    <source>
        <dbReference type="Proteomes" id="UP000217790"/>
    </source>
</evidence>
<reference evidence="2" key="1">
    <citation type="journal article" date="2017" name="Nat. Ecol. Evol.">
        <title>Genome expansion and lineage-specific genetic innovations in the forest pathogenic fungi Armillaria.</title>
        <authorList>
            <person name="Sipos G."/>
            <person name="Prasanna A.N."/>
            <person name="Walter M.C."/>
            <person name="O'Connor E."/>
            <person name="Balint B."/>
            <person name="Krizsan K."/>
            <person name="Kiss B."/>
            <person name="Hess J."/>
            <person name="Varga T."/>
            <person name="Slot J."/>
            <person name="Riley R."/>
            <person name="Boka B."/>
            <person name="Rigling D."/>
            <person name="Barry K."/>
            <person name="Lee J."/>
            <person name="Mihaltcheva S."/>
            <person name="LaButti K."/>
            <person name="Lipzen A."/>
            <person name="Waldron R."/>
            <person name="Moloney N.M."/>
            <person name="Sperisen C."/>
            <person name="Kredics L."/>
            <person name="Vagvoelgyi C."/>
            <person name="Patrignani A."/>
            <person name="Fitzpatrick D."/>
            <person name="Nagy I."/>
            <person name="Doyle S."/>
            <person name="Anderson J.B."/>
            <person name="Grigoriev I.V."/>
            <person name="Gueldener U."/>
            <person name="Muensterkoetter M."/>
            <person name="Nagy L.G."/>
        </authorList>
    </citation>
    <scope>NUCLEOTIDE SEQUENCE [LARGE SCALE GENOMIC DNA]</scope>
    <source>
        <strain evidence="2">Ar21-2</strain>
    </source>
</reference>
<keyword evidence="2" id="KW-1185">Reference proteome</keyword>
<proteinExistence type="predicted"/>
<accession>A0A2H3E903</accession>
<dbReference type="Proteomes" id="UP000217790">
    <property type="component" value="Unassembled WGS sequence"/>
</dbReference>
<evidence type="ECO:0000313" key="1">
    <source>
        <dbReference type="EMBL" id="PBL03892.1"/>
    </source>
</evidence>
<dbReference type="Gene3D" id="3.40.50.300">
    <property type="entry name" value="P-loop containing nucleotide triphosphate hydrolases"/>
    <property type="match status" value="1"/>
</dbReference>
<dbReference type="EMBL" id="KZ293644">
    <property type="protein sequence ID" value="PBL03892.1"/>
    <property type="molecule type" value="Genomic_DNA"/>
</dbReference>
<feature type="non-terminal residue" evidence="1">
    <location>
        <position position="96"/>
    </location>
</feature>
<sequence>KFKLNTKQEIAFMIMAKTFALHKTYVNVDMDTLQEPFSLHMFLTGPGGTGKTHVIKALMAVMKGFDSTYSLQFLVPTGSAAALNNGMMIHKAFGLS</sequence>
<dbReference type="STRING" id="47427.A0A2H3E903"/>
<dbReference type="AlphaFoldDB" id="A0A2H3E903"/>
<organism evidence="1 2">
    <name type="scientific">Armillaria gallica</name>
    <name type="common">Bulbous honey fungus</name>
    <name type="synonym">Armillaria bulbosa</name>
    <dbReference type="NCBI Taxonomy" id="47427"/>
    <lineage>
        <taxon>Eukaryota</taxon>
        <taxon>Fungi</taxon>
        <taxon>Dikarya</taxon>
        <taxon>Basidiomycota</taxon>
        <taxon>Agaricomycotina</taxon>
        <taxon>Agaricomycetes</taxon>
        <taxon>Agaricomycetidae</taxon>
        <taxon>Agaricales</taxon>
        <taxon>Marasmiineae</taxon>
        <taxon>Physalacriaceae</taxon>
        <taxon>Armillaria</taxon>
    </lineage>
</organism>